<dbReference type="AlphaFoldDB" id="A0A367PF53"/>
<sequence>MQSDTIELYDNPRHFEPLLPQKRVEELVSATRVVIERAHRLQGTLSHSARTRLRELVRSMNSYYSNRIEGESTHPVNIDRALQKDFSAQPETAKLQRLAVAHIEAERELEGLVVDEASALTADFLLLAHKALYGRLTPEDRSTHEGEVIDPGQLRIVDVAIQQHHAPTHSSLPRFMERMTQVYGRLIGLDALLYSIAAAHHRAVWTHPFRDGNGRAARLQTHCALFPLSGGLWSVNRGLARKRDDYYALLKNAAMPRHGDLDGRGNLSERMLWEWCRFFIEQCDDQVSFMTSLLDINGLRERIQALVVFRSQLAAYPEYRQEAVLPLHHLVVAGPVPRGDFLQMTGLGERTGRKLLSQLLKDGLLISEDHSHRGAVGIGFPLDSLTFLFPNLYPEAATSVETS</sequence>
<feature type="binding site" evidence="2">
    <location>
        <begin position="211"/>
        <end position="218"/>
    </location>
    <ligand>
        <name>ATP</name>
        <dbReference type="ChEBI" id="CHEBI:30616"/>
    </ligand>
</feature>
<dbReference type="InterPro" id="IPR040198">
    <property type="entry name" value="Fido_containing"/>
</dbReference>
<keyword evidence="2" id="KW-0547">Nucleotide-binding</keyword>
<dbReference type="InterPro" id="IPR003812">
    <property type="entry name" value="Fido"/>
</dbReference>
<keyword evidence="2" id="KW-0067">ATP-binding</keyword>
<evidence type="ECO:0000256" key="1">
    <source>
        <dbReference type="PIRSR" id="PIRSR640198-1"/>
    </source>
</evidence>
<dbReference type="PROSITE" id="PS51459">
    <property type="entry name" value="FIDO"/>
    <property type="match status" value="1"/>
</dbReference>
<feature type="binding site" evidence="2">
    <location>
        <begin position="246"/>
        <end position="247"/>
    </location>
    <ligand>
        <name>ATP</name>
        <dbReference type="ChEBI" id="CHEBI:30616"/>
    </ligand>
</feature>
<accession>A0A367PF53</accession>
<dbReference type="EMBL" id="QDHA01000049">
    <property type="protein sequence ID" value="RCJ06510.1"/>
    <property type="molecule type" value="Genomic_DNA"/>
</dbReference>
<evidence type="ECO:0000256" key="2">
    <source>
        <dbReference type="PIRSR" id="PIRSR640198-2"/>
    </source>
</evidence>
<reference evidence="4 5" key="1">
    <citation type="submission" date="2018-04" db="EMBL/GenBank/DDBJ databases">
        <title>Cupriavidus necator CR12 genome sequencing and assembly.</title>
        <authorList>
            <person name="Ben Fekih I."/>
            <person name="Mazhar H.S."/>
            <person name="Bello S.K."/>
            <person name="Rensing C."/>
        </authorList>
    </citation>
    <scope>NUCLEOTIDE SEQUENCE [LARGE SCALE GENOMIC DNA]</scope>
    <source>
        <strain evidence="4 5">CR12</strain>
    </source>
</reference>
<dbReference type="SUPFAM" id="SSF140931">
    <property type="entry name" value="Fic-like"/>
    <property type="match status" value="1"/>
</dbReference>
<evidence type="ECO:0000313" key="4">
    <source>
        <dbReference type="EMBL" id="RCJ06510.1"/>
    </source>
</evidence>
<dbReference type="Gene3D" id="1.10.3290.10">
    <property type="entry name" value="Fido-like domain"/>
    <property type="match status" value="1"/>
</dbReference>
<dbReference type="Pfam" id="PF02661">
    <property type="entry name" value="Fic"/>
    <property type="match status" value="1"/>
</dbReference>
<name>A0A367PF53_CUPNE</name>
<feature type="active site" evidence="1">
    <location>
        <position position="207"/>
    </location>
</feature>
<protein>
    <submittedName>
        <fullName evidence="4">Fic family protein</fullName>
    </submittedName>
</protein>
<feature type="domain" description="Fido" evidence="3">
    <location>
        <begin position="120"/>
        <end position="281"/>
    </location>
</feature>
<dbReference type="GO" id="GO:0005524">
    <property type="term" value="F:ATP binding"/>
    <property type="evidence" value="ECO:0007669"/>
    <property type="project" value="UniProtKB-KW"/>
</dbReference>
<evidence type="ECO:0000259" key="3">
    <source>
        <dbReference type="PROSITE" id="PS51459"/>
    </source>
</evidence>
<dbReference type="InterPro" id="IPR036597">
    <property type="entry name" value="Fido-like_dom_sf"/>
</dbReference>
<dbReference type="PANTHER" id="PTHR13504:SF38">
    <property type="entry name" value="FIDO DOMAIN-CONTAINING PROTEIN"/>
    <property type="match status" value="1"/>
</dbReference>
<evidence type="ECO:0000313" key="5">
    <source>
        <dbReference type="Proteomes" id="UP000253501"/>
    </source>
</evidence>
<dbReference type="Proteomes" id="UP000253501">
    <property type="component" value="Unassembled WGS sequence"/>
</dbReference>
<dbReference type="PANTHER" id="PTHR13504">
    <property type="entry name" value="FIDO DOMAIN-CONTAINING PROTEIN DDB_G0283145"/>
    <property type="match status" value="1"/>
</dbReference>
<comment type="caution">
    <text evidence="4">The sequence shown here is derived from an EMBL/GenBank/DDBJ whole genome shotgun (WGS) entry which is preliminary data.</text>
</comment>
<organism evidence="4 5">
    <name type="scientific">Cupriavidus necator</name>
    <name type="common">Alcaligenes eutrophus</name>
    <name type="synonym">Ralstonia eutropha</name>
    <dbReference type="NCBI Taxonomy" id="106590"/>
    <lineage>
        <taxon>Bacteria</taxon>
        <taxon>Pseudomonadati</taxon>
        <taxon>Pseudomonadota</taxon>
        <taxon>Betaproteobacteria</taxon>
        <taxon>Burkholderiales</taxon>
        <taxon>Burkholderiaceae</taxon>
        <taxon>Cupriavidus</taxon>
    </lineage>
</organism>
<proteinExistence type="predicted"/>
<gene>
    <name evidence="4" type="ORF">DDK22_21085</name>
</gene>